<protein>
    <submittedName>
        <fullName evidence="1">Uncharacterized protein</fullName>
    </submittedName>
</protein>
<gene>
    <name evidence="1" type="ORF">PROH_19430</name>
</gene>
<comment type="caution">
    <text evidence="1">The sequence shown here is derived from an EMBL/GenBank/DDBJ whole genome shotgun (WGS) entry which is preliminary data.</text>
</comment>
<proteinExistence type="predicted"/>
<accession>A0A0M2PVK1</accession>
<dbReference type="STRING" id="317619.GCA_000332315_01359"/>
<dbReference type="OrthoDB" id="531597at2"/>
<keyword evidence="2" id="KW-1185">Reference proteome</keyword>
<dbReference type="eggNOG" id="ENOG5032YHW">
    <property type="taxonomic scope" value="Bacteria"/>
</dbReference>
<sequence>MDPSLLRAARHLYRQFYEVHPDVTDRPIGVAVNRYSYRGKLIFGKRPILLPQECLIPFEQIQSELY</sequence>
<evidence type="ECO:0000313" key="2">
    <source>
        <dbReference type="Proteomes" id="UP000034681"/>
    </source>
</evidence>
<dbReference type="EMBL" id="AJTX02000009">
    <property type="protein sequence ID" value="KKI98386.1"/>
    <property type="molecule type" value="Genomic_DNA"/>
</dbReference>
<dbReference type="AlphaFoldDB" id="A0A0M2PVK1"/>
<evidence type="ECO:0000313" key="1">
    <source>
        <dbReference type="EMBL" id="KKI98386.1"/>
    </source>
</evidence>
<organism evidence="1 2">
    <name type="scientific">Prochlorothrix hollandica PCC 9006 = CALU 1027</name>
    <dbReference type="NCBI Taxonomy" id="317619"/>
    <lineage>
        <taxon>Bacteria</taxon>
        <taxon>Bacillati</taxon>
        <taxon>Cyanobacteriota</taxon>
        <taxon>Cyanophyceae</taxon>
        <taxon>Prochlorotrichales</taxon>
        <taxon>Prochlorotrichaceae</taxon>
        <taxon>Prochlorothrix</taxon>
    </lineage>
</organism>
<name>A0A0M2PVK1_PROHO</name>
<reference evidence="1" key="1">
    <citation type="submission" date="2012-04" db="EMBL/GenBank/DDBJ databases">
        <authorList>
            <person name="Borisov I.G."/>
            <person name="Ivanikova N.V."/>
            <person name="Pinevich A.V."/>
        </authorList>
    </citation>
    <scope>NUCLEOTIDE SEQUENCE [LARGE SCALE GENOMIC DNA]</scope>
    <source>
        <strain evidence="1">CALU 1027</strain>
    </source>
</reference>
<dbReference type="Proteomes" id="UP000034681">
    <property type="component" value="Unassembled WGS sequence"/>
</dbReference>